<dbReference type="InterPro" id="IPR015947">
    <property type="entry name" value="PUA-like_sf"/>
</dbReference>
<evidence type="ECO:0008006" key="11">
    <source>
        <dbReference type="Google" id="ProtNLM"/>
    </source>
</evidence>
<dbReference type="Pfam" id="PF13923">
    <property type="entry name" value="zf-C3HC4_2"/>
    <property type="match status" value="1"/>
</dbReference>
<dbReference type="InterPro" id="IPR001841">
    <property type="entry name" value="Znf_RING"/>
</dbReference>
<comment type="caution">
    <text evidence="9">The sequence shown here is derived from an EMBL/GenBank/DDBJ whole genome shotgun (WGS) entry which is preliminary data.</text>
</comment>
<keyword evidence="3 5" id="KW-0863">Zinc-finger</keyword>
<dbReference type="InterPro" id="IPR017907">
    <property type="entry name" value="Znf_RING_CS"/>
</dbReference>
<dbReference type="InterPro" id="IPR053137">
    <property type="entry name" value="NLR-like"/>
</dbReference>
<keyword evidence="2" id="KW-0677">Repeat</keyword>
<evidence type="ECO:0000259" key="8">
    <source>
        <dbReference type="PROSITE" id="PS51787"/>
    </source>
</evidence>
<dbReference type="PROSITE" id="PS00518">
    <property type="entry name" value="ZF_RING_1"/>
    <property type="match status" value="1"/>
</dbReference>
<dbReference type="InterPro" id="IPR003111">
    <property type="entry name" value="Lon_prtase_N"/>
</dbReference>
<dbReference type="SUPFAM" id="SSF88697">
    <property type="entry name" value="PUA domain-like"/>
    <property type="match status" value="1"/>
</dbReference>
<name>A0A8H4RKG3_9HELO</name>
<protein>
    <recommendedName>
        <fullName evidence="11">RING-type domain-containing protein</fullName>
    </recommendedName>
</protein>
<evidence type="ECO:0000256" key="5">
    <source>
        <dbReference type="PROSITE-ProRule" id="PRU00175"/>
    </source>
</evidence>
<accession>A0A8H4RKG3</accession>
<dbReference type="Pfam" id="PF02190">
    <property type="entry name" value="LON_substr_bdg"/>
    <property type="match status" value="1"/>
</dbReference>
<dbReference type="Pfam" id="PF24883">
    <property type="entry name" value="NPHP3_N"/>
    <property type="match status" value="1"/>
</dbReference>
<dbReference type="Gene3D" id="3.40.50.300">
    <property type="entry name" value="P-loop containing nucleotide triphosphate hydrolases"/>
    <property type="match status" value="1"/>
</dbReference>
<dbReference type="InterPro" id="IPR046336">
    <property type="entry name" value="Lon_prtase_N_sf"/>
</dbReference>
<dbReference type="OrthoDB" id="264917at2759"/>
<dbReference type="Proteomes" id="UP000566819">
    <property type="component" value="Unassembled WGS sequence"/>
</dbReference>
<dbReference type="SUPFAM" id="SSF53167">
    <property type="entry name" value="Purine and uridine phosphorylases"/>
    <property type="match status" value="1"/>
</dbReference>
<dbReference type="PROSITE" id="PS50089">
    <property type="entry name" value="ZF_RING_2"/>
    <property type="match status" value="1"/>
</dbReference>
<dbReference type="GO" id="GO:0008270">
    <property type="term" value="F:zinc ion binding"/>
    <property type="evidence" value="ECO:0007669"/>
    <property type="project" value="UniProtKB-KW"/>
</dbReference>
<reference evidence="9 10" key="1">
    <citation type="submission" date="2020-03" db="EMBL/GenBank/DDBJ databases">
        <title>Draft Genome Sequence of Cudoniella acicularis.</title>
        <authorList>
            <person name="Buettner E."/>
            <person name="Kellner H."/>
        </authorList>
    </citation>
    <scope>NUCLEOTIDE SEQUENCE [LARGE SCALE GENOMIC DNA]</scope>
    <source>
        <strain evidence="9 10">DSM 108380</strain>
    </source>
</reference>
<evidence type="ECO:0000313" key="9">
    <source>
        <dbReference type="EMBL" id="KAF4631670.1"/>
    </source>
</evidence>
<organism evidence="9 10">
    <name type="scientific">Cudoniella acicularis</name>
    <dbReference type="NCBI Taxonomy" id="354080"/>
    <lineage>
        <taxon>Eukaryota</taxon>
        <taxon>Fungi</taxon>
        <taxon>Dikarya</taxon>
        <taxon>Ascomycota</taxon>
        <taxon>Pezizomycotina</taxon>
        <taxon>Leotiomycetes</taxon>
        <taxon>Helotiales</taxon>
        <taxon>Tricladiaceae</taxon>
        <taxon>Cudoniella</taxon>
    </lineage>
</organism>
<dbReference type="PROSITE" id="PS51787">
    <property type="entry name" value="LON_N"/>
    <property type="match status" value="1"/>
</dbReference>
<dbReference type="SMART" id="SM00184">
    <property type="entry name" value="RING"/>
    <property type="match status" value="2"/>
</dbReference>
<feature type="region of interest" description="Disordered" evidence="6">
    <location>
        <begin position="431"/>
        <end position="458"/>
    </location>
</feature>
<keyword evidence="10" id="KW-1185">Reference proteome</keyword>
<dbReference type="PANTHER" id="PTHR46082:SF11">
    <property type="entry name" value="AAA+ ATPASE DOMAIN-CONTAINING PROTEIN-RELATED"/>
    <property type="match status" value="1"/>
</dbReference>
<dbReference type="InterPro" id="IPR027417">
    <property type="entry name" value="P-loop_NTPase"/>
</dbReference>
<feature type="domain" description="RING-type" evidence="7">
    <location>
        <begin position="207"/>
        <end position="245"/>
    </location>
</feature>
<dbReference type="InterPro" id="IPR056884">
    <property type="entry name" value="NPHP3-like_N"/>
</dbReference>
<keyword evidence="4" id="KW-0862">Zinc</keyword>
<keyword evidence="1" id="KW-0479">Metal-binding</keyword>
<dbReference type="Gene3D" id="1.20.58.1480">
    <property type="match status" value="1"/>
</dbReference>
<gene>
    <name evidence="9" type="ORF">G7Y89_g6454</name>
</gene>
<dbReference type="SUPFAM" id="SSF57850">
    <property type="entry name" value="RING/U-box"/>
    <property type="match status" value="2"/>
</dbReference>
<dbReference type="EMBL" id="JAAMPI010000420">
    <property type="protein sequence ID" value="KAF4631670.1"/>
    <property type="molecule type" value="Genomic_DNA"/>
</dbReference>
<evidence type="ECO:0000259" key="7">
    <source>
        <dbReference type="PROSITE" id="PS50089"/>
    </source>
</evidence>
<dbReference type="SMART" id="SM00464">
    <property type="entry name" value="LON"/>
    <property type="match status" value="1"/>
</dbReference>
<evidence type="ECO:0000256" key="6">
    <source>
        <dbReference type="SAM" id="MobiDB-lite"/>
    </source>
</evidence>
<dbReference type="InterPro" id="IPR035994">
    <property type="entry name" value="Nucleoside_phosphorylase_sf"/>
</dbReference>
<dbReference type="PANTHER" id="PTHR46082">
    <property type="entry name" value="ATP/GTP-BINDING PROTEIN-RELATED"/>
    <property type="match status" value="1"/>
</dbReference>
<dbReference type="GO" id="GO:0009116">
    <property type="term" value="P:nucleoside metabolic process"/>
    <property type="evidence" value="ECO:0007669"/>
    <property type="project" value="InterPro"/>
</dbReference>
<evidence type="ECO:0000256" key="2">
    <source>
        <dbReference type="ARBA" id="ARBA00022737"/>
    </source>
</evidence>
<evidence type="ECO:0000256" key="3">
    <source>
        <dbReference type="ARBA" id="ARBA00022771"/>
    </source>
</evidence>
<dbReference type="InterPro" id="IPR054471">
    <property type="entry name" value="GPIID_WHD"/>
</dbReference>
<dbReference type="GO" id="GO:0003824">
    <property type="term" value="F:catalytic activity"/>
    <property type="evidence" value="ECO:0007669"/>
    <property type="project" value="InterPro"/>
</dbReference>
<proteinExistence type="predicted"/>
<dbReference type="CDD" id="cd16514">
    <property type="entry name" value="RING-HC_LONFs_rpt2"/>
    <property type="match status" value="1"/>
</dbReference>
<sequence length="1315" mass="147451">MKVPNSSSVETPLSNGSLDASKDARQIVRLAQCPQCSYPLREPVTLPCGNSMCKKCIPELHLRQNISYPATANRLQGFTCPFTGCKEEHAVGDCSVDVVLNKIVEVVRKEVEDYRNTAEASEIVLQVEERDRWSIASVASLRDEEVRIRVLQGGRLASAYTMAEMGELAHDSEVTYKPMSLASENSEAVDNALLDHLKEATRAELDCQVCYGLFLDPLTTACGHTFCRKCVHRVLDHSNLCPICRRVLAIPPGITAPQAPSNLLLIKLLTGLCPEALAARAEAAQAEESTGLGELDTPLFVCTLSFPSMPTFLHVFEPRYRLMIRRAIESGDRKFGMILHNPSREEQGNLGSIPFYQYGTLLHIVNMHLLADGRSLIETVGISRFRVARHGVLDGYTVGKIERVDDISIAAEEALEAAETSARSPIQRHFSTQDHFGAPPHHLPSRNSQPPPPVLPLDTMSTQDLMRIGTTFVKKMRDQSAPWLHRRVFDAYGECPEDPALFPWWFASVLPTAETEKYKLLATSSVRERLKMCAGWITQLEAQRCTKKRMKTTLDDAQTLVADTPKYITNDNYTVGWICAISTENVAAQVFLDEKHNGSKSVSPNNNNDYTLGKIGEHNVVIAVLPEGEYGISSAARIGLMVGIGGGAPSTRHDIRLGDIVVSSPSNGTPSVIQYDFGKTIQEQSFQLTKALNQPPMVLRTAVSGIKTHYEIEGHRLEEAINDILEKKPRLRKKYKRPDSSTDRLCQSKVVHPLNNEASCSVACGDTNLISRLERSEKEDILAIYYGTIASANQLMKDALIPDTLIKEKDVLCFEMEAAGLMNHFPCLVIRGICDYSDSHKNKEWQGYAAMAAAAYAKDLLCRIPPNKVEAEQRIRDIISDVQEGVSNLLRFQFDHKHKAILDWLTPVDYATQQNDYIRRRQPGTSQWLLDSVEFRAWVNSNKQTLFCPGIPGAEKIILASILVEELTTSFHNDKSIGIAYVYCNFRRQHEQTINDLLASLVKQLAECQPFLPGIVKDLYDRHKEKRTQPSLDELSRSLQMNANYLTAAGRSFYPRLITCRISMGRIFFTTSRFIPDIVQKFSEGLRLEIRASNQDVQRYLDSHMSQLPGCTLRSPELQDEIKAEIVKAVDGMFLLAQLHLDSLKGKKSPKAIRNSLRSLPTGSEAYDNAYKDAMERIEGQLVDEEHLAKQVLSWITCAKRPLTTSEIEHALAVEIGESQLDIENICRVQDMVSMCAGLVTVDEESGIVRLVHYTTQEYFERTQEKWFPNAETDISTICVTYLSFNKFKSGTCRYDKEFEDQLQLNPLYDYASHN</sequence>
<evidence type="ECO:0000256" key="1">
    <source>
        <dbReference type="ARBA" id="ARBA00022723"/>
    </source>
</evidence>
<dbReference type="Gene3D" id="2.30.130.40">
    <property type="entry name" value="LON domain-like"/>
    <property type="match status" value="1"/>
</dbReference>
<dbReference type="InterPro" id="IPR013083">
    <property type="entry name" value="Znf_RING/FYVE/PHD"/>
</dbReference>
<dbReference type="Gene3D" id="3.40.50.1580">
    <property type="entry name" value="Nucleoside phosphorylase domain"/>
    <property type="match status" value="1"/>
</dbReference>
<dbReference type="Gene3D" id="3.30.40.10">
    <property type="entry name" value="Zinc/RING finger domain, C3HC4 (zinc finger)"/>
    <property type="match status" value="2"/>
</dbReference>
<dbReference type="Pfam" id="PF22939">
    <property type="entry name" value="WHD_GPIID"/>
    <property type="match status" value="1"/>
</dbReference>
<evidence type="ECO:0000256" key="4">
    <source>
        <dbReference type="ARBA" id="ARBA00022833"/>
    </source>
</evidence>
<evidence type="ECO:0000313" key="10">
    <source>
        <dbReference type="Proteomes" id="UP000566819"/>
    </source>
</evidence>
<feature type="domain" description="Lon N-terminal" evidence="8">
    <location>
        <begin position="289"/>
        <end position="541"/>
    </location>
</feature>